<evidence type="ECO:0000313" key="3">
    <source>
        <dbReference type="Proteomes" id="UP001596189"/>
    </source>
</evidence>
<dbReference type="Proteomes" id="UP001596189">
    <property type="component" value="Unassembled WGS sequence"/>
</dbReference>
<comment type="caution">
    <text evidence="2">The sequence shown here is derived from an EMBL/GenBank/DDBJ whole genome shotgun (WGS) entry which is preliminary data.</text>
</comment>
<evidence type="ECO:0000313" key="2">
    <source>
        <dbReference type="EMBL" id="MFC6009153.1"/>
    </source>
</evidence>
<evidence type="ECO:0000256" key="1">
    <source>
        <dbReference type="SAM" id="MobiDB-lite"/>
    </source>
</evidence>
<proteinExistence type="predicted"/>
<feature type="region of interest" description="Disordered" evidence="1">
    <location>
        <begin position="55"/>
        <end position="90"/>
    </location>
</feature>
<name>A0ABW1JKG5_9ACTN</name>
<gene>
    <name evidence="2" type="ORF">ACFQDO_18620</name>
</gene>
<sequence>MSVKPKCPWCLDRSSADALLCQGSGSCTEKLERALGDVAALEDAAMVTYTRAARISSGGGSGRSSTAPPTAVSAPDDQDSDRPDLGAREADLPFDPRIRSELRRLTAAVDAIVRLLAWPGASWSASHPLGYRATWAAAHVRELRARVDDASLHWYGALLLSQDKLEQLVDRPADQAYIGQCNADCGQDLYCSIDLTDPQHPKLLEPLIACPRCGRIWDTNDRRERLLAAAEDVEASATDLARALTRMQEPVTPERIRQWAVRDKITPRGADARGRPTYRLGDVRAILNGKPVGAATTTSGK</sequence>
<accession>A0ABW1JKG5</accession>
<keyword evidence="3" id="KW-1185">Reference proteome</keyword>
<feature type="compositionally biased region" description="Basic and acidic residues" evidence="1">
    <location>
        <begin position="80"/>
        <end position="90"/>
    </location>
</feature>
<reference evidence="3" key="1">
    <citation type="journal article" date="2019" name="Int. J. Syst. Evol. Microbiol.">
        <title>The Global Catalogue of Microorganisms (GCM) 10K type strain sequencing project: providing services to taxonomists for standard genome sequencing and annotation.</title>
        <authorList>
            <consortium name="The Broad Institute Genomics Platform"/>
            <consortium name="The Broad Institute Genome Sequencing Center for Infectious Disease"/>
            <person name="Wu L."/>
            <person name="Ma J."/>
        </authorList>
    </citation>
    <scope>NUCLEOTIDE SEQUENCE [LARGE SCALE GENOMIC DNA]</scope>
    <source>
        <strain evidence="3">KACC 14249</strain>
    </source>
</reference>
<protein>
    <submittedName>
        <fullName evidence="2">Uncharacterized protein</fullName>
    </submittedName>
</protein>
<dbReference type="EMBL" id="JBHSRD010000008">
    <property type="protein sequence ID" value="MFC6009153.1"/>
    <property type="molecule type" value="Genomic_DNA"/>
</dbReference>
<organism evidence="2 3">
    <name type="scientific">Angustibacter luteus</name>
    <dbReference type="NCBI Taxonomy" id="658456"/>
    <lineage>
        <taxon>Bacteria</taxon>
        <taxon>Bacillati</taxon>
        <taxon>Actinomycetota</taxon>
        <taxon>Actinomycetes</taxon>
        <taxon>Kineosporiales</taxon>
        <taxon>Kineosporiaceae</taxon>
    </lineage>
</organism>
<dbReference type="RefSeq" id="WP_345717679.1">
    <property type="nucleotide sequence ID" value="NZ_BAABFP010000007.1"/>
</dbReference>